<protein>
    <submittedName>
        <fullName evidence="1">Protein nifT</fullName>
    </submittedName>
</protein>
<dbReference type="InterPro" id="IPR009727">
    <property type="entry name" value="NifT"/>
</dbReference>
<dbReference type="NCBIfam" id="TIGR02934">
    <property type="entry name" value="nifT_nitrog"/>
    <property type="match status" value="1"/>
</dbReference>
<dbReference type="eggNOG" id="COG5554">
    <property type="taxonomic scope" value="Bacteria"/>
</dbReference>
<dbReference type="Gene3D" id="2.40.50.240">
    <property type="entry name" value="NifT/FixU-like"/>
    <property type="match status" value="1"/>
</dbReference>
<dbReference type="AlphaFoldDB" id="A0A061JNR6"/>
<accession>A0A061JNR6</accession>
<dbReference type="Pfam" id="PF06988">
    <property type="entry name" value="NifT"/>
    <property type="match status" value="1"/>
</dbReference>
<reference evidence="1 2" key="1">
    <citation type="journal article" date="2013" name="Genome Announc.">
        <title>Draft Genome of the Nitrogen-Fixing Bacterium Pseudomonas stutzeri Strain KOS6 Isolated from Industrial Hydrocarbon Sludge.</title>
        <authorList>
            <person name="Grigoryeva T.V."/>
            <person name="Laikov A.V."/>
            <person name="Naumova R.P."/>
            <person name="Manolov A.I."/>
            <person name="Larin A.K."/>
            <person name="Karpova I.Y."/>
            <person name="Semashko T.A."/>
            <person name="Alexeev D.G."/>
            <person name="Kostryukova E.S."/>
            <person name="Muller R."/>
            <person name="Govorun V.M."/>
        </authorList>
    </citation>
    <scope>NUCLEOTIDE SEQUENCE [LARGE SCALE GENOMIC DNA]</scope>
    <source>
        <strain evidence="1 2">KOS6</strain>
    </source>
</reference>
<dbReference type="OrthoDB" id="196613at2"/>
<name>A0A061JNR6_STUST</name>
<organism evidence="1 2">
    <name type="scientific">Stutzerimonas stutzeri KOS6</name>
    <dbReference type="NCBI Taxonomy" id="1218352"/>
    <lineage>
        <taxon>Bacteria</taxon>
        <taxon>Pseudomonadati</taxon>
        <taxon>Pseudomonadota</taxon>
        <taxon>Gammaproteobacteria</taxon>
        <taxon>Pseudomonadales</taxon>
        <taxon>Pseudomonadaceae</taxon>
        <taxon>Stutzerimonas</taxon>
    </lineage>
</organism>
<proteinExistence type="predicted"/>
<dbReference type="InterPro" id="IPR024044">
    <property type="entry name" value="NifT/FixU_barrel-like_dom_sf"/>
</dbReference>
<comment type="caution">
    <text evidence="1">The sequence shown here is derived from an EMBL/GenBank/DDBJ whole genome shotgun (WGS) entry which is preliminary data.</text>
</comment>
<dbReference type="GO" id="GO:0009399">
    <property type="term" value="P:nitrogen fixation"/>
    <property type="evidence" value="ECO:0007669"/>
    <property type="project" value="InterPro"/>
</dbReference>
<evidence type="ECO:0000313" key="2">
    <source>
        <dbReference type="Proteomes" id="UP000026923"/>
    </source>
</evidence>
<dbReference type="Proteomes" id="UP000026923">
    <property type="component" value="Unassembled WGS sequence"/>
</dbReference>
<dbReference type="RefSeq" id="WP_003294718.1">
    <property type="nucleotide sequence ID" value="NZ_KK020677.1"/>
</dbReference>
<evidence type="ECO:0000313" key="1">
    <source>
        <dbReference type="EMBL" id="EWC39829.1"/>
    </source>
</evidence>
<gene>
    <name evidence="1" type="ORF">B597_018450</name>
</gene>
<dbReference type="SUPFAM" id="SSF159203">
    <property type="entry name" value="NifT/FixU-like"/>
    <property type="match status" value="1"/>
</dbReference>
<dbReference type="EMBL" id="AMCZ02000030">
    <property type="protein sequence ID" value="EWC39829.1"/>
    <property type="molecule type" value="Genomic_DNA"/>
</dbReference>
<sequence>MPSVMINRNRNGQLTFYIAKKDQEEIIVSLEHDSPERWGGEVALADGSRYYLEPLSAPPKLPITLRARRAGEG</sequence>
<dbReference type="HOGENOM" id="CLU_195869_0_0_6"/>